<dbReference type="EMBL" id="JAAEDH010000007">
    <property type="protein sequence ID" value="MBR0655054.1"/>
    <property type="molecule type" value="Genomic_DNA"/>
</dbReference>
<evidence type="ECO:0000313" key="4">
    <source>
        <dbReference type="Proteomes" id="UP001196068"/>
    </source>
</evidence>
<comment type="caution">
    <text evidence="3">The sequence shown here is derived from an EMBL/GenBank/DDBJ whole genome shotgun (WGS) entry which is preliminary data.</text>
</comment>
<reference evidence="3" key="1">
    <citation type="submission" date="2020-01" db="EMBL/GenBank/DDBJ databases">
        <authorList>
            <person name="Rat A."/>
        </authorList>
    </citation>
    <scope>NUCLEOTIDE SEQUENCE</scope>
    <source>
        <strain evidence="3">LMG 28251</strain>
    </source>
</reference>
<dbReference type="InterPro" id="IPR036111">
    <property type="entry name" value="Mal/L-sulfo/L-lacto_DH-like_sf"/>
</dbReference>
<gene>
    <name evidence="3" type="ORF">GXW79_08175</name>
</gene>
<dbReference type="SUPFAM" id="SSF89733">
    <property type="entry name" value="L-sulfolactate dehydrogenase-like"/>
    <property type="match status" value="1"/>
</dbReference>
<proteinExistence type="inferred from homology"/>
<accession>A0AAF1JWA2</accession>
<name>A0AAF1JWA2_9PROT</name>
<evidence type="ECO:0000256" key="1">
    <source>
        <dbReference type="ARBA" id="ARBA00006056"/>
    </source>
</evidence>
<protein>
    <submittedName>
        <fullName evidence="3">Ldh family oxidoreductase</fullName>
    </submittedName>
</protein>
<dbReference type="PANTHER" id="PTHR11091:SF0">
    <property type="entry name" value="MALATE DEHYDROGENASE"/>
    <property type="match status" value="1"/>
</dbReference>
<comment type="similarity">
    <text evidence="1">Belongs to the LDH2/MDH2 oxidoreductase family.</text>
</comment>
<dbReference type="Gene3D" id="1.10.1530.10">
    <property type="match status" value="1"/>
</dbReference>
<dbReference type="PANTHER" id="PTHR11091">
    <property type="entry name" value="OXIDOREDUCTASE-RELATED"/>
    <property type="match status" value="1"/>
</dbReference>
<dbReference type="Gene3D" id="3.30.1370.60">
    <property type="entry name" value="Hypothetical oxidoreductase yiak, domain 2"/>
    <property type="match status" value="1"/>
</dbReference>
<sequence length="365" mass="37933">MAMHASEASVRAQILAILGAWGMPQDIAAVTAEVMVETDLMGIDSHGISMVMMYDGMRRDGQLKLDARPIVERDAGAVVLMDGGAALGHFACWSGMRLAIGKARAHGVGIVAVRNSHHFGAAGYYARMASDAGMIGLVTSSARNLLMVPTRGAEPMLGTNPIAFAAPAASERPFVLDMATTTVAGNKVKVYHLKDKPLPEGWVLDEAGTPVVDPHEGYDRLFNAKGGGISPLGGTAAMGSHKGYGLAMMAHVLAATLPGAAFPAVHKARRAPGEGDDIGHFVMALNPGAIREEGAFEAQMAAEIAVLRGTRPAEQGVPVMIPGDPEDSERARRLAQGIPLPDALVAHVREIAAGCGAAFVLEAVA</sequence>
<reference evidence="3" key="2">
    <citation type="journal article" date="2021" name="Syst. Appl. Microbiol.">
        <title>Roseomonas hellenica sp. nov., isolated from roots of wild-growing Alkanna tinctoria.</title>
        <authorList>
            <person name="Rat A."/>
            <person name="Naranjo H.D."/>
            <person name="Lebbe L."/>
            <person name="Cnockaert M."/>
            <person name="Krigas N."/>
            <person name="Grigoriadou K."/>
            <person name="Maloupa E."/>
            <person name="Willems A."/>
        </authorList>
    </citation>
    <scope>NUCLEOTIDE SEQUENCE</scope>
    <source>
        <strain evidence="3">LMG 28251</strain>
    </source>
</reference>
<dbReference type="InterPro" id="IPR043143">
    <property type="entry name" value="Mal/L-sulf/L-lact_DH-like_NADP"/>
</dbReference>
<dbReference type="Proteomes" id="UP001196068">
    <property type="component" value="Unassembled WGS sequence"/>
</dbReference>
<dbReference type="InterPro" id="IPR003767">
    <property type="entry name" value="Malate/L-lactate_DH-like"/>
</dbReference>
<dbReference type="InterPro" id="IPR043144">
    <property type="entry name" value="Mal/L-sulf/L-lact_DH-like_ah"/>
</dbReference>
<dbReference type="GO" id="GO:0016491">
    <property type="term" value="F:oxidoreductase activity"/>
    <property type="evidence" value="ECO:0007669"/>
    <property type="project" value="UniProtKB-KW"/>
</dbReference>
<keyword evidence="4" id="KW-1185">Reference proteome</keyword>
<evidence type="ECO:0000256" key="2">
    <source>
        <dbReference type="ARBA" id="ARBA00023002"/>
    </source>
</evidence>
<keyword evidence="2" id="KW-0560">Oxidoreductase</keyword>
<dbReference type="Pfam" id="PF02615">
    <property type="entry name" value="Ldh_2"/>
    <property type="match status" value="1"/>
</dbReference>
<evidence type="ECO:0000313" key="3">
    <source>
        <dbReference type="EMBL" id="MBR0655054.1"/>
    </source>
</evidence>
<dbReference type="AlphaFoldDB" id="A0AAF1JWA2"/>
<organism evidence="3 4">
    <name type="scientific">Plastoroseomonas arctica</name>
    <dbReference type="NCBI Taxonomy" id="1509237"/>
    <lineage>
        <taxon>Bacteria</taxon>
        <taxon>Pseudomonadati</taxon>
        <taxon>Pseudomonadota</taxon>
        <taxon>Alphaproteobacteria</taxon>
        <taxon>Acetobacterales</taxon>
        <taxon>Acetobacteraceae</taxon>
        <taxon>Plastoroseomonas</taxon>
    </lineage>
</organism>